<keyword evidence="3 8" id="KW-0349">Heme</keyword>
<dbReference type="Pfam" id="PF00067">
    <property type="entry name" value="p450"/>
    <property type="match status" value="1"/>
</dbReference>
<dbReference type="Proteomes" id="UP000838756">
    <property type="component" value="Unassembled WGS sequence"/>
</dbReference>
<evidence type="ECO:0000256" key="3">
    <source>
        <dbReference type="ARBA" id="ARBA00022617"/>
    </source>
</evidence>
<keyword evidence="4 8" id="KW-0479">Metal-binding</keyword>
<evidence type="ECO:0000256" key="10">
    <source>
        <dbReference type="SAM" id="Phobius"/>
    </source>
</evidence>
<dbReference type="GO" id="GO:0016705">
    <property type="term" value="F:oxidoreductase activity, acting on paired donors, with incorporation or reduction of molecular oxygen"/>
    <property type="evidence" value="ECO:0007669"/>
    <property type="project" value="InterPro"/>
</dbReference>
<dbReference type="InterPro" id="IPR017972">
    <property type="entry name" value="Cyt_P450_CS"/>
</dbReference>
<comment type="caution">
    <text evidence="11">The sequence shown here is derived from an EMBL/GenBank/DDBJ whole genome shotgun (WGS) entry which is preliminary data.</text>
</comment>
<evidence type="ECO:0000256" key="6">
    <source>
        <dbReference type="ARBA" id="ARBA00023004"/>
    </source>
</evidence>
<keyword evidence="5 9" id="KW-0560">Oxidoreductase</keyword>
<dbReference type="InterPro" id="IPR036396">
    <property type="entry name" value="Cyt_P450_sf"/>
</dbReference>
<organism evidence="11 12">
    <name type="scientific">Pararge aegeria aegeria</name>
    <dbReference type="NCBI Taxonomy" id="348720"/>
    <lineage>
        <taxon>Eukaryota</taxon>
        <taxon>Metazoa</taxon>
        <taxon>Ecdysozoa</taxon>
        <taxon>Arthropoda</taxon>
        <taxon>Hexapoda</taxon>
        <taxon>Insecta</taxon>
        <taxon>Pterygota</taxon>
        <taxon>Neoptera</taxon>
        <taxon>Endopterygota</taxon>
        <taxon>Lepidoptera</taxon>
        <taxon>Glossata</taxon>
        <taxon>Ditrysia</taxon>
        <taxon>Papilionoidea</taxon>
        <taxon>Nymphalidae</taxon>
        <taxon>Satyrinae</taxon>
        <taxon>Satyrini</taxon>
        <taxon>Parargina</taxon>
        <taxon>Pararge</taxon>
    </lineage>
</organism>
<dbReference type="SUPFAM" id="SSF48264">
    <property type="entry name" value="Cytochrome P450"/>
    <property type="match status" value="1"/>
</dbReference>
<reference evidence="11" key="1">
    <citation type="submission" date="2022-03" db="EMBL/GenBank/DDBJ databases">
        <authorList>
            <person name="Lindestad O."/>
        </authorList>
    </citation>
    <scope>NUCLEOTIDE SEQUENCE</scope>
</reference>
<protein>
    <submittedName>
        <fullName evidence="11">Jg11202 protein</fullName>
    </submittedName>
</protein>
<keyword evidence="10" id="KW-1133">Transmembrane helix</keyword>
<dbReference type="InterPro" id="IPR001128">
    <property type="entry name" value="Cyt_P450"/>
</dbReference>
<evidence type="ECO:0000256" key="2">
    <source>
        <dbReference type="ARBA" id="ARBA00010617"/>
    </source>
</evidence>
<dbReference type="InterPro" id="IPR002401">
    <property type="entry name" value="Cyt_P450_E_grp-I"/>
</dbReference>
<evidence type="ECO:0000256" key="8">
    <source>
        <dbReference type="PIRSR" id="PIRSR602401-1"/>
    </source>
</evidence>
<evidence type="ECO:0000313" key="12">
    <source>
        <dbReference type="Proteomes" id="UP000838756"/>
    </source>
</evidence>
<evidence type="ECO:0000256" key="5">
    <source>
        <dbReference type="ARBA" id="ARBA00023002"/>
    </source>
</evidence>
<dbReference type="PROSITE" id="PS00086">
    <property type="entry name" value="CYTOCHROME_P450"/>
    <property type="match status" value="1"/>
</dbReference>
<gene>
    <name evidence="11" type="primary">jg11202</name>
    <name evidence="11" type="ORF">PAEG_LOCUS14533</name>
</gene>
<comment type="cofactor">
    <cofactor evidence="1 8">
        <name>heme</name>
        <dbReference type="ChEBI" id="CHEBI:30413"/>
    </cofactor>
</comment>
<dbReference type="GO" id="GO:0020037">
    <property type="term" value="F:heme binding"/>
    <property type="evidence" value="ECO:0007669"/>
    <property type="project" value="InterPro"/>
</dbReference>
<dbReference type="PRINTS" id="PR00385">
    <property type="entry name" value="P450"/>
</dbReference>
<feature type="transmembrane region" description="Helical" evidence="10">
    <location>
        <begin position="87"/>
        <end position="105"/>
    </location>
</feature>
<dbReference type="PRINTS" id="PR00463">
    <property type="entry name" value="EP450I"/>
</dbReference>
<accession>A0A8S4RIX6</accession>
<dbReference type="GO" id="GO:0005506">
    <property type="term" value="F:iron ion binding"/>
    <property type="evidence" value="ECO:0007669"/>
    <property type="project" value="InterPro"/>
</dbReference>
<dbReference type="EMBL" id="CAKXAJ010025255">
    <property type="protein sequence ID" value="CAH2237232.1"/>
    <property type="molecule type" value="Genomic_DNA"/>
</dbReference>
<dbReference type="CDD" id="cd20628">
    <property type="entry name" value="CYP4"/>
    <property type="match status" value="1"/>
</dbReference>
<dbReference type="Gene3D" id="1.10.630.10">
    <property type="entry name" value="Cytochrome P450"/>
    <property type="match status" value="1"/>
</dbReference>
<proteinExistence type="inferred from homology"/>
<feature type="binding site" description="axial binding residue" evidence="8">
    <location>
        <position position="572"/>
    </location>
    <ligand>
        <name>heme</name>
        <dbReference type="ChEBI" id="CHEBI:30413"/>
    </ligand>
    <ligandPart>
        <name>Fe</name>
        <dbReference type="ChEBI" id="CHEBI:18248"/>
    </ligandPart>
</feature>
<dbReference type="PANTHER" id="PTHR24291:SF106">
    <property type="entry name" value="CYTOCHROME P450 4G1-RELATED"/>
    <property type="match status" value="1"/>
</dbReference>
<name>A0A8S4RIX6_9NEOP</name>
<evidence type="ECO:0000256" key="4">
    <source>
        <dbReference type="ARBA" id="ARBA00022723"/>
    </source>
</evidence>
<evidence type="ECO:0000256" key="9">
    <source>
        <dbReference type="RuleBase" id="RU000461"/>
    </source>
</evidence>
<keyword evidence="12" id="KW-1185">Reference proteome</keyword>
<dbReference type="GO" id="GO:0004497">
    <property type="term" value="F:monooxygenase activity"/>
    <property type="evidence" value="ECO:0007669"/>
    <property type="project" value="UniProtKB-KW"/>
</dbReference>
<keyword evidence="6 8" id="KW-0408">Iron</keyword>
<comment type="similarity">
    <text evidence="2 9">Belongs to the cytochrome P450 family.</text>
</comment>
<evidence type="ECO:0000256" key="7">
    <source>
        <dbReference type="ARBA" id="ARBA00023033"/>
    </source>
</evidence>
<dbReference type="OrthoDB" id="1470350at2759"/>
<evidence type="ECO:0000313" key="11">
    <source>
        <dbReference type="EMBL" id="CAH2237232.1"/>
    </source>
</evidence>
<dbReference type="PANTHER" id="PTHR24291">
    <property type="entry name" value="CYTOCHROME P450 FAMILY 4"/>
    <property type="match status" value="1"/>
</dbReference>
<keyword evidence="10" id="KW-0812">Transmembrane</keyword>
<dbReference type="InterPro" id="IPR050196">
    <property type="entry name" value="Cytochrome_P450_Monoox"/>
</dbReference>
<keyword evidence="10" id="KW-0472">Membrane</keyword>
<dbReference type="AlphaFoldDB" id="A0A8S4RIX6"/>
<evidence type="ECO:0000256" key="1">
    <source>
        <dbReference type="ARBA" id="ARBA00001971"/>
    </source>
</evidence>
<sequence>MIFKNFFKNANRLCLSDFKRQGIPKLNSLNSERSVLEIGGSFINVGGVKKTAQIGFIEKKYWVSAQFGKMTVVEDIQPYYHLNATRLIFYPLVLIATGLWLFYRWQQQSKLYRLGNKIPGPLALPILGNALLVWGKSPEQLVRVAVEYSNYYGNVVRAWLGSKLLIFLTDPNDVEVILNSQVHIDKATEYKFFEPWLGEGLLISSGEKWRSHRKMIAPTFHINILKSFVNVFNQNSKNVVDKMKGEVGKVFDVHDYMSGVTVDILLETAMGITKETQDESGFDYAMAVMKMCDIIHQRHYKFWLHFDAIFKFTSFFEKQKKLLAIIHGLTNKVIKSKKEKYLQNKAKGIVPPTIEELSKSSDDDTGLANNVKTLADTVFKGYRDDLDFNDENDVGVKKRLAFLDLMLESAQNGTNQITDHEIKEEVDTIMFEGHDTTAAGSSFVLCLLGIHKEIQERVYDEIYSIFGDSDRPATFEDTLQMKYLERVIFESLRMYPPVPMIARKLNHDVKISTNNYVLPAGATVVIGTYKIHRNPKYYANPTVFDPDNFLPENTQNRHYYSYIPFSAGPRSCVGRKYAILKLKILLSTILRNYKMVSNITEDQFVLQADIILKRTDGFRVQIEPRQRVPSTA</sequence>
<keyword evidence="7 9" id="KW-0503">Monooxygenase</keyword>